<evidence type="ECO:0000313" key="1">
    <source>
        <dbReference type="EMBL" id="CCF73168.1"/>
    </source>
</evidence>
<gene>
    <name evidence="1" type="ORF">BMR1_02g00010</name>
</gene>
<protein>
    <submittedName>
        <fullName evidence="1">BMN2 family</fullName>
    </submittedName>
</protein>
<sequence length="227" mass="26795">MKINIDKIILINLIVLLNRNVLYCVYTNDVSLIESQPVPTNIGTDNTIANASNSTIIKAKFLRDYDLTGEPLTRKIDYEIYESQRNKLSHPNKIDKIKFFNYIIEFDDNAKLPIGTVINIIIYTCEHNNPVLIKFYVSIEGSLYNYFYSMDNDTNKWNNHKLKYDNRFKEYTDKNGINYYEISDLKSCFSCFFVNKEYTALAKEHCKKEKCEMLDNIEYKNLEIYLK</sequence>
<dbReference type="AlphaFoldDB" id="I7I8G9"/>
<reference evidence="1 2" key="1">
    <citation type="journal article" date="2012" name="Nucleic Acids Res.">
        <title>Sequencing of the smallest Apicomplexan genome from the human pathogen Babesia microti.</title>
        <authorList>
            <person name="Cornillot E."/>
            <person name="Hadj-Kaddour K."/>
            <person name="Dassouli A."/>
            <person name="Noel B."/>
            <person name="Ranwez V."/>
            <person name="Vacherie B."/>
            <person name="Augagneur Y."/>
            <person name="Bres V."/>
            <person name="Duclos A."/>
            <person name="Randazzo S."/>
            <person name="Carcy B."/>
            <person name="Debierre-Grockiego F."/>
            <person name="Delbecq S."/>
            <person name="Moubri-Menage K."/>
            <person name="Shams-Eldin H."/>
            <person name="Usmani-Brown S."/>
            <person name="Bringaud F."/>
            <person name="Wincker P."/>
            <person name="Vivares C.P."/>
            <person name="Schwarz R.T."/>
            <person name="Schetters T.P."/>
            <person name="Krause P.J."/>
            <person name="Gorenflot A."/>
            <person name="Berry V."/>
            <person name="Barbe V."/>
            <person name="Ben Mamoun C."/>
        </authorList>
    </citation>
    <scope>NUCLEOTIDE SEQUENCE [LARGE SCALE GENOMIC DNA]</scope>
    <source>
        <strain evidence="1 2">RI</strain>
    </source>
</reference>
<reference evidence="1 2" key="2">
    <citation type="journal article" date="2013" name="PLoS ONE">
        <title>Whole genome mapping and re-organization of the nuclear and mitochondrial genomes of Babesia microti isolates.</title>
        <authorList>
            <person name="Cornillot E."/>
            <person name="Dassouli A."/>
            <person name="Garg A."/>
            <person name="Pachikara N."/>
            <person name="Randazzo S."/>
            <person name="Depoix D."/>
            <person name="Carcy B."/>
            <person name="Delbecq S."/>
            <person name="Frutos R."/>
            <person name="Silva J.C."/>
            <person name="Sutton R."/>
            <person name="Krause P.J."/>
            <person name="Mamoun C.B."/>
        </authorList>
    </citation>
    <scope>NUCLEOTIDE SEQUENCE [LARGE SCALE GENOMIC DNA]</scope>
    <source>
        <strain evidence="1 2">RI</strain>
    </source>
</reference>
<dbReference type="GeneID" id="24423791"/>
<keyword evidence="2" id="KW-1185">Reference proteome</keyword>
<organism evidence="1 2">
    <name type="scientific">Babesia microti (strain RI)</name>
    <dbReference type="NCBI Taxonomy" id="1133968"/>
    <lineage>
        <taxon>Eukaryota</taxon>
        <taxon>Sar</taxon>
        <taxon>Alveolata</taxon>
        <taxon>Apicomplexa</taxon>
        <taxon>Aconoidasida</taxon>
        <taxon>Piroplasmida</taxon>
        <taxon>Babesiidae</taxon>
        <taxon>Babesia</taxon>
    </lineage>
</organism>
<dbReference type="VEuPathDB" id="PiroplasmaDB:BMR1_02g00010"/>
<accession>I7I8G9</accession>
<evidence type="ECO:0000313" key="2">
    <source>
        <dbReference type="Proteomes" id="UP000002899"/>
    </source>
</evidence>
<dbReference type="Proteomes" id="UP000002899">
    <property type="component" value="Chromosome II"/>
</dbReference>
<proteinExistence type="predicted"/>
<dbReference type="RefSeq" id="XP_012647777.1">
    <property type="nucleotide sequence ID" value="XM_012792323.1"/>
</dbReference>
<name>I7I8G9_BABMR</name>
<reference evidence="1 2" key="3">
    <citation type="journal article" date="2016" name="Sci. Rep.">
        <title>Genome-wide diversity and gene expression profiling of Babesia microti isolates identify polymorphic genes that mediate host-pathogen interactions.</title>
        <authorList>
            <person name="Silva J.C."/>
            <person name="Cornillot E."/>
            <person name="McCracken C."/>
            <person name="Usmani-Brown S."/>
            <person name="Dwivedi A."/>
            <person name="Ifeonu O.O."/>
            <person name="Crabtree J."/>
            <person name="Gotia H.T."/>
            <person name="Virji A.Z."/>
            <person name="Reynes C."/>
            <person name="Colinge J."/>
            <person name="Kumar V."/>
            <person name="Lawres L."/>
            <person name="Pazzi J.E."/>
            <person name="Pablo J.V."/>
            <person name="Hung C."/>
            <person name="Brancato J."/>
            <person name="Kumari P."/>
            <person name="Orvis J."/>
            <person name="Tretina K."/>
            <person name="Chibucos M."/>
            <person name="Ott S."/>
            <person name="Sadzewicz L."/>
            <person name="Sengamalay N."/>
            <person name="Shetty A.C."/>
            <person name="Su Q."/>
            <person name="Tallon L."/>
            <person name="Fraser C.M."/>
            <person name="Frutos R."/>
            <person name="Molina D.M."/>
            <person name="Krause P.J."/>
            <person name="Ben Mamoun C."/>
        </authorList>
    </citation>
    <scope>NUCLEOTIDE SEQUENCE [LARGE SCALE GENOMIC DNA]</scope>
    <source>
        <strain evidence="1 2">RI</strain>
    </source>
</reference>
<dbReference type="KEGG" id="bmic:BMR1_02g00010"/>
<dbReference type="EMBL" id="FO082872">
    <property type="protein sequence ID" value="CCF73168.1"/>
    <property type="molecule type" value="Genomic_DNA"/>
</dbReference>